<dbReference type="Proteomes" id="UP000011718">
    <property type="component" value="Chromosome"/>
</dbReference>
<proteinExistence type="predicted"/>
<keyword evidence="1" id="KW-0812">Transmembrane</keyword>
<evidence type="ECO:0000256" key="1">
    <source>
        <dbReference type="SAM" id="Phobius"/>
    </source>
</evidence>
<protein>
    <submittedName>
        <fullName evidence="2">Uncharacterized protein</fullName>
    </submittedName>
</protein>
<dbReference type="KEGG" id="mmaz:MmTuc01_0920"/>
<dbReference type="EMBL" id="CP004144">
    <property type="protein sequence ID" value="AGF96320.1"/>
    <property type="molecule type" value="Genomic_DNA"/>
</dbReference>
<evidence type="ECO:0000313" key="3">
    <source>
        <dbReference type="Proteomes" id="UP000011718"/>
    </source>
</evidence>
<evidence type="ECO:0000313" key="2">
    <source>
        <dbReference type="EMBL" id="AGF96320.1"/>
    </source>
</evidence>
<feature type="transmembrane region" description="Helical" evidence="1">
    <location>
        <begin position="6"/>
        <end position="23"/>
    </location>
</feature>
<sequence>MLVCSFYFYFLFIFVLFLSLNFLDALSDIIIIRNYNY</sequence>
<keyword evidence="1" id="KW-1133">Transmembrane helix</keyword>
<name>M1Q232_METMZ</name>
<keyword evidence="1" id="KW-0472">Membrane</keyword>
<dbReference type="HOGENOM" id="CLU_3338443_0_0_2"/>
<gene>
    <name evidence="2" type="ORF">MmTuc01_0920</name>
</gene>
<organism evidence="2 3">
    <name type="scientific">Methanosarcina mazei Tuc01</name>
    <dbReference type="NCBI Taxonomy" id="1236903"/>
    <lineage>
        <taxon>Archaea</taxon>
        <taxon>Methanobacteriati</taxon>
        <taxon>Methanobacteriota</taxon>
        <taxon>Stenosarchaea group</taxon>
        <taxon>Methanomicrobia</taxon>
        <taxon>Methanosarcinales</taxon>
        <taxon>Methanosarcinaceae</taxon>
        <taxon>Methanosarcina</taxon>
    </lineage>
</organism>
<reference evidence="2 3" key="1">
    <citation type="journal article" date="2013" name="Genome Announc.">
        <title>Complete Genome of a Methanosarcina mazei Strain Isolated from Sediment Samples from an Amazonian Flooded Area.</title>
        <authorList>
            <person name="Assis das Gracas D."/>
            <person name="Thiago Juca Ramos R."/>
            <person name="Vieira Araujo A.C."/>
            <person name="Zahlouth R."/>
            <person name="Ribeiro Carneiro A."/>
            <person name="Souza Lopes T."/>
            <person name="Azevedo Barauna R."/>
            <person name="Azevedo V."/>
            <person name="Cruz Schneider M.P."/>
            <person name="Pellizari V.H."/>
            <person name="Silva A."/>
        </authorList>
    </citation>
    <scope>NUCLEOTIDE SEQUENCE [LARGE SCALE GENOMIC DNA]</scope>
    <source>
        <strain evidence="2 3">Tuc01</strain>
    </source>
</reference>
<dbReference type="BioCyc" id="MMAZ1236903:G139K-874-MONOMER"/>
<dbReference type="AlphaFoldDB" id="M1Q232"/>
<accession>M1Q232</accession>